<dbReference type="AlphaFoldDB" id="A0A9W8X862"/>
<dbReference type="Proteomes" id="UP001140562">
    <property type="component" value="Unassembled WGS sequence"/>
</dbReference>
<feature type="transmembrane region" description="Helical" evidence="5">
    <location>
        <begin position="166"/>
        <end position="189"/>
    </location>
</feature>
<keyword evidence="2 5" id="KW-0812">Transmembrane</keyword>
<feature type="transmembrane region" description="Helical" evidence="5">
    <location>
        <begin position="431"/>
        <end position="452"/>
    </location>
</feature>
<accession>A0A9W8X862</accession>
<dbReference type="InterPro" id="IPR011701">
    <property type="entry name" value="MFS"/>
</dbReference>
<dbReference type="Pfam" id="PF07690">
    <property type="entry name" value="MFS_1"/>
    <property type="match status" value="1"/>
</dbReference>
<dbReference type="Gene3D" id="1.20.1250.20">
    <property type="entry name" value="MFS general substrate transporter like domains"/>
    <property type="match status" value="1"/>
</dbReference>
<evidence type="ECO:0000256" key="3">
    <source>
        <dbReference type="ARBA" id="ARBA00022989"/>
    </source>
</evidence>
<evidence type="ECO:0000256" key="5">
    <source>
        <dbReference type="SAM" id="Phobius"/>
    </source>
</evidence>
<dbReference type="SUPFAM" id="SSF103473">
    <property type="entry name" value="MFS general substrate transporter"/>
    <property type="match status" value="1"/>
</dbReference>
<name>A0A9W8X862_9PLEO</name>
<dbReference type="InterPro" id="IPR020846">
    <property type="entry name" value="MFS_dom"/>
</dbReference>
<feature type="transmembrane region" description="Helical" evidence="5">
    <location>
        <begin position="104"/>
        <end position="125"/>
    </location>
</feature>
<feature type="transmembrane region" description="Helical" evidence="5">
    <location>
        <begin position="65"/>
        <end position="92"/>
    </location>
</feature>
<evidence type="ECO:0000313" key="8">
    <source>
        <dbReference type="Proteomes" id="UP001140562"/>
    </source>
</evidence>
<dbReference type="GO" id="GO:0005886">
    <property type="term" value="C:plasma membrane"/>
    <property type="evidence" value="ECO:0007669"/>
    <property type="project" value="TreeGrafter"/>
</dbReference>
<keyword evidence="8" id="KW-1185">Reference proteome</keyword>
<evidence type="ECO:0000256" key="4">
    <source>
        <dbReference type="ARBA" id="ARBA00023136"/>
    </source>
</evidence>
<evidence type="ECO:0000256" key="1">
    <source>
        <dbReference type="ARBA" id="ARBA00004141"/>
    </source>
</evidence>
<sequence length="533" mass="57713">MTSFRAAFALSKDEVKIATPPGTTTLVEHREWAASQQNHDEIRLVPQPSADPADPLNLPMWRKMAVLFCMSVHPFVVNVSSASLSSALPIYAASPIFGLPPKPFSQLTYLVAVNVLMLGLSNLWWVPLANTFGRRPVILGSLLLLILSSMWAGLTTDFNSLLAARLVMGIGGGPADAVSPDVVGEVFFVHQRGRAMAVYTVFLSMGSLVGGIAGGYIVGSMGLPWLHWMNVLLCSISFVLCLVLQAETLYDRPQYLHDLEAEDGKDHIEQKEAVSTVLPPPTSYPAYSYIKSLRLITYRPGIGHKFVAPFKAMRLPGVWLISAWYAGLVGLIVTISTIGPQLVGAPPYLWGNQVGLINIGGVIGAFLGCIYTYLIADWTTKRNAAKNTHGYAEPEARLVTALPALFIATAGALIFGFVAQNPSPTGWVGLSFGYGMVAFGLMQAPSVGFNYLIESYTSIAGDCFVAVTSARAVVAFAWTFFVGDWVHHDGAAEPFGIFAMLMGLFALMTIPVLIWGKRFRIWTAKWVPEGPAH</sequence>
<protein>
    <recommendedName>
        <fullName evidence="6">Major facilitator superfamily (MFS) profile domain-containing protein</fullName>
    </recommendedName>
</protein>
<dbReference type="PANTHER" id="PTHR23502:SF181">
    <property type="entry name" value="MAJOR FACILITATOR SUPERFAMILY (MFS) PROFILE DOMAIN-CONTAINING PROTEIN"/>
    <property type="match status" value="1"/>
</dbReference>
<dbReference type="OrthoDB" id="2533084at2759"/>
<feature type="transmembrane region" description="Helical" evidence="5">
    <location>
        <begin position="225"/>
        <end position="244"/>
    </location>
</feature>
<feature type="transmembrane region" description="Helical" evidence="5">
    <location>
        <begin position="196"/>
        <end position="219"/>
    </location>
</feature>
<comment type="caution">
    <text evidence="7">The sequence shown here is derived from an EMBL/GenBank/DDBJ whole genome shotgun (WGS) entry which is preliminary data.</text>
</comment>
<keyword evidence="4 5" id="KW-0472">Membrane</keyword>
<dbReference type="PANTHER" id="PTHR23502">
    <property type="entry name" value="MAJOR FACILITATOR SUPERFAMILY"/>
    <property type="match status" value="1"/>
</dbReference>
<feature type="transmembrane region" description="Helical" evidence="5">
    <location>
        <begin position="318"/>
        <end position="343"/>
    </location>
</feature>
<reference evidence="7" key="1">
    <citation type="submission" date="2022-10" db="EMBL/GenBank/DDBJ databases">
        <title>Tapping the CABI collections for fungal endophytes: first genome assemblies for Collariella, Neodidymelliopsis, Ascochyta clinopodiicola, Didymella pomorum, Didymosphaeria variabile, Neocosmospora piperis and Neocucurbitaria cava.</title>
        <authorList>
            <person name="Hill R."/>
        </authorList>
    </citation>
    <scope>NUCLEOTIDE SEQUENCE</scope>
    <source>
        <strain evidence="7">IMI 360193</strain>
    </source>
</reference>
<dbReference type="PROSITE" id="PS50850">
    <property type="entry name" value="MFS"/>
    <property type="match status" value="1"/>
</dbReference>
<comment type="subcellular location">
    <subcellularLocation>
        <location evidence="1">Membrane</location>
        <topology evidence="1">Multi-pass membrane protein</topology>
    </subcellularLocation>
</comment>
<feature type="transmembrane region" description="Helical" evidence="5">
    <location>
        <begin position="464"/>
        <end position="483"/>
    </location>
</feature>
<dbReference type="GO" id="GO:0022857">
    <property type="term" value="F:transmembrane transporter activity"/>
    <property type="evidence" value="ECO:0007669"/>
    <property type="project" value="InterPro"/>
</dbReference>
<feature type="transmembrane region" description="Helical" evidence="5">
    <location>
        <begin position="355"/>
        <end position="376"/>
    </location>
</feature>
<proteinExistence type="predicted"/>
<dbReference type="InterPro" id="IPR036259">
    <property type="entry name" value="MFS_trans_sf"/>
</dbReference>
<evidence type="ECO:0000259" key="6">
    <source>
        <dbReference type="PROSITE" id="PS50850"/>
    </source>
</evidence>
<feature type="transmembrane region" description="Helical" evidence="5">
    <location>
        <begin position="396"/>
        <end position="419"/>
    </location>
</feature>
<feature type="transmembrane region" description="Helical" evidence="5">
    <location>
        <begin position="137"/>
        <end position="154"/>
    </location>
</feature>
<keyword evidence="3 5" id="KW-1133">Transmembrane helix</keyword>
<organism evidence="7 8">
    <name type="scientific">Didymella glomerata</name>
    <dbReference type="NCBI Taxonomy" id="749621"/>
    <lineage>
        <taxon>Eukaryota</taxon>
        <taxon>Fungi</taxon>
        <taxon>Dikarya</taxon>
        <taxon>Ascomycota</taxon>
        <taxon>Pezizomycotina</taxon>
        <taxon>Dothideomycetes</taxon>
        <taxon>Pleosporomycetidae</taxon>
        <taxon>Pleosporales</taxon>
        <taxon>Pleosporineae</taxon>
        <taxon>Didymellaceae</taxon>
        <taxon>Didymella</taxon>
    </lineage>
</organism>
<gene>
    <name evidence="7" type="ORF">N0V87_000040</name>
</gene>
<evidence type="ECO:0000313" key="7">
    <source>
        <dbReference type="EMBL" id="KAJ4343759.1"/>
    </source>
</evidence>
<evidence type="ECO:0000256" key="2">
    <source>
        <dbReference type="ARBA" id="ARBA00022692"/>
    </source>
</evidence>
<dbReference type="EMBL" id="JAPEUV010000001">
    <property type="protein sequence ID" value="KAJ4343759.1"/>
    <property type="molecule type" value="Genomic_DNA"/>
</dbReference>
<feature type="transmembrane region" description="Helical" evidence="5">
    <location>
        <begin position="495"/>
        <end position="515"/>
    </location>
</feature>
<feature type="domain" description="Major facilitator superfamily (MFS) profile" evidence="6">
    <location>
        <begin position="66"/>
        <end position="520"/>
    </location>
</feature>